<gene>
    <name evidence="1" type="ORF">EK21DRAFT_117007</name>
</gene>
<comment type="caution">
    <text evidence="1">The sequence shown here is derived from an EMBL/GenBank/DDBJ whole genome shotgun (WGS) entry which is preliminary data.</text>
</comment>
<keyword evidence="2" id="KW-1185">Reference proteome</keyword>
<reference evidence="1" key="1">
    <citation type="journal article" date="2020" name="Stud. Mycol.">
        <title>101 Dothideomycetes genomes: a test case for predicting lifestyles and emergence of pathogens.</title>
        <authorList>
            <person name="Haridas S."/>
            <person name="Albert R."/>
            <person name="Binder M."/>
            <person name="Bloem J."/>
            <person name="Labutti K."/>
            <person name="Salamov A."/>
            <person name="Andreopoulos B."/>
            <person name="Baker S."/>
            <person name="Barry K."/>
            <person name="Bills G."/>
            <person name="Bluhm B."/>
            <person name="Cannon C."/>
            <person name="Castanera R."/>
            <person name="Culley D."/>
            <person name="Daum C."/>
            <person name="Ezra D."/>
            <person name="Gonzalez J."/>
            <person name="Henrissat B."/>
            <person name="Kuo A."/>
            <person name="Liang C."/>
            <person name="Lipzen A."/>
            <person name="Lutzoni F."/>
            <person name="Magnuson J."/>
            <person name="Mondo S."/>
            <person name="Nolan M."/>
            <person name="Ohm R."/>
            <person name="Pangilinan J."/>
            <person name="Park H.-J."/>
            <person name="Ramirez L."/>
            <person name="Alfaro M."/>
            <person name="Sun H."/>
            <person name="Tritt A."/>
            <person name="Yoshinaga Y."/>
            <person name="Zwiers L.-H."/>
            <person name="Turgeon B."/>
            <person name="Goodwin S."/>
            <person name="Spatafora J."/>
            <person name="Crous P."/>
            <person name="Grigoriev I."/>
        </authorList>
    </citation>
    <scope>NUCLEOTIDE SEQUENCE</scope>
    <source>
        <strain evidence="1">CBS 110217</strain>
    </source>
</reference>
<dbReference type="OrthoDB" id="3759404at2759"/>
<protein>
    <submittedName>
        <fullName evidence="1">Uncharacterized protein</fullName>
    </submittedName>
</protein>
<name>A0A9P4LH98_9PLEO</name>
<dbReference type="EMBL" id="ML978271">
    <property type="protein sequence ID" value="KAF2025218.1"/>
    <property type="molecule type" value="Genomic_DNA"/>
</dbReference>
<sequence>MASPRHFESTAGIMLVNPRLHDPTSQNADTFERWTKLHFRDLLTDLSDPEHSGSHVTRTLRFVASDVNSKYGHGAGTESQYLYTIRTLHIPVFRTPSYYAISRRLDLENTRNLLDGEEEVGCEEGSMVWDIVNASFSIFEEADTGSDIPAYSNLPAANGSVDGIRLIGIGLNGLGDHGVKALFGGLLHYLKSNTGEGLQLYASLYHNVGADAQPDMHPRISADVVGGAEWLFLAAIEFPYSEDEKLEDRVAKWVDEARGVGKDGVSEYRINFGVWSREVDMARSE</sequence>
<organism evidence="1 2">
    <name type="scientific">Setomelanomma holmii</name>
    <dbReference type="NCBI Taxonomy" id="210430"/>
    <lineage>
        <taxon>Eukaryota</taxon>
        <taxon>Fungi</taxon>
        <taxon>Dikarya</taxon>
        <taxon>Ascomycota</taxon>
        <taxon>Pezizomycotina</taxon>
        <taxon>Dothideomycetes</taxon>
        <taxon>Pleosporomycetidae</taxon>
        <taxon>Pleosporales</taxon>
        <taxon>Pleosporineae</taxon>
        <taxon>Phaeosphaeriaceae</taxon>
        <taxon>Setomelanomma</taxon>
    </lineage>
</organism>
<accession>A0A9P4LH98</accession>
<proteinExistence type="predicted"/>
<evidence type="ECO:0000313" key="2">
    <source>
        <dbReference type="Proteomes" id="UP000799777"/>
    </source>
</evidence>
<evidence type="ECO:0000313" key="1">
    <source>
        <dbReference type="EMBL" id="KAF2025218.1"/>
    </source>
</evidence>
<dbReference type="Proteomes" id="UP000799777">
    <property type="component" value="Unassembled WGS sequence"/>
</dbReference>
<dbReference type="AlphaFoldDB" id="A0A9P4LH98"/>